<feature type="transmembrane region" description="Helical" evidence="6">
    <location>
        <begin position="310"/>
        <end position="330"/>
    </location>
</feature>
<feature type="transmembrane region" description="Helical" evidence="6">
    <location>
        <begin position="176"/>
        <end position="196"/>
    </location>
</feature>
<keyword evidence="4 6" id="KW-1133">Transmembrane helix</keyword>
<reference evidence="8 9" key="2">
    <citation type="submission" date="2021-10" db="EMBL/GenBank/DDBJ databases">
        <authorList>
            <person name="Piombo E."/>
        </authorList>
    </citation>
    <scope>NUCLEOTIDE SEQUENCE [LARGE SCALE GENOMIC DNA]</scope>
</reference>
<feature type="transmembrane region" description="Helical" evidence="6">
    <location>
        <begin position="400"/>
        <end position="421"/>
    </location>
</feature>
<evidence type="ECO:0000256" key="3">
    <source>
        <dbReference type="ARBA" id="ARBA00022692"/>
    </source>
</evidence>
<feature type="transmembrane region" description="Helical" evidence="6">
    <location>
        <begin position="240"/>
        <end position="262"/>
    </location>
</feature>
<dbReference type="FunFam" id="1.20.1250.20:FF:000057">
    <property type="entry name" value="MFS general substrate transporter"/>
    <property type="match status" value="1"/>
</dbReference>
<name>A0A9N9U4F6_9HYPO</name>
<dbReference type="PROSITE" id="PS50850">
    <property type="entry name" value="MFS"/>
    <property type="match status" value="1"/>
</dbReference>
<evidence type="ECO:0000259" key="7">
    <source>
        <dbReference type="PROSITE" id="PS50850"/>
    </source>
</evidence>
<reference evidence="9" key="1">
    <citation type="submission" date="2019-06" db="EMBL/GenBank/DDBJ databases">
        <authorList>
            <person name="Broberg M."/>
        </authorList>
    </citation>
    <scope>NUCLEOTIDE SEQUENCE [LARGE SCALE GENOMIC DNA]</scope>
</reference>
<dbReference type="OrthoDB" id="2250022at2759"/>
<evidence type="ECO:0000256" key="4">
    <source>
        <dbReference type="ARBA" id="ARBA00022989"/>
    </source>
</evidence>
<comment type="subcellular location">
    <subcellularLocation>
        <location evidence="1">Membrane</location>
        <topology evidence="1">Multi-pass membrane protein</topology>
    </subcellularLocation>
</comment>
<dbReference type="GO" id="GO:0016020">
    <property type="term" value="C:membrane"/>
    <property type="evidence" value="ECO:0007669"/>
    <property type="project" value="UniProtKB-SubCell"/>
</dbReference>
<dbReference type="FunFam" id="1.20.1250.20:FF:000013">
    <property type="entry name" value="MFS general substrate transporter"/>
    <property type="match status" value="1"/>
</dbReference>
<keyword evidence="3 6" id="KW-0812">Transmembrane</keyword>
<keyword evidence="9" id="KW-1185">Reference proteome</keyword>
<dbReference type="InterPro" id="IPR011701">
    <property type="entry name" value="MFS"/>
</dbReference>
<evidence type="ECO:0000313" key="9">
    <source>
        <dbReference type="Proteomes" id="UP000754883"/>
    </source>
</evidence>
<dbReference type="PANTHER" id="PTHR43791">
    <property type="entry name" value="PERMEASE-RELATED"/>
    <property type="match status" value="1"/>
</dbReference>
<keyword evidence="2" id="KW-0813">Transport</keyword>
<dbReference type="InterPro" id="IPR020846">
    <property type="entry name" value="MFS_dom"/>
</dbReference>
<dbReference type="SUPFAM" id="SSF103473">
    <property type="entry name" value="MFS general substrate transporter"/>
    <property type="match status" value="1"/>
</dbReference>
<feature type="transmembrane region" description="Helical" evidence="6">
    <location>
        <begin position="466"/>
        <end position="487"/>
    </location>
</feature>
<accession>A0A9N9U4F6</accession>
<feature type="transmembrane region" description="Helical" evidence="6">
    <location>
        <begin position="433"/>
        <end position="454"/>
    </location>
</feature>
<feature type="transmembrane region" description="Helical" evidence="6">
    <location>
        <begin position="342"/>
        <end position="364"/>
    </location>
</feature>
<feature type="transmembrane region" description="Helical" evidence="6">
    <location>
        <begin position="208"/>
        <end position="228"/>
    </location>
</feature>
<dbReference type="PANTHER" id="PTHR43791:SF62">
    <property type="entry name" value="MAJOR FACILITATOR SUPERFAMILY (MFS) PROFILE DOMAIN-CONTAINING PROTEIN"/>
    <property type="match status" value="1"/>
</dbReference>
<evidence type="ECO:0000256" key="6">
    <source>
        <dbReference type="SAM" id="Phobius"/>
    </source>
</evidence>
<gene>
    <name evidence="8" type="ORF">CBYS24578_00011544</name>
</gene>
<evidence type="ECO:0000313" key="8">
    <source>
        <dbReference type="EMBL" id="CAG9973637.1"/>
    </source>
</evidence>
<dbReference type="Pfam" id="PF07690">
    <property type="entry name" value="MFS_1"/>
    <property type="match status" value="1"/>
</dbReference>
<evidence type="ECO:0000256" key="1">
    <source>
        <dbReference type="ARBA" id="ARBA00004141"/>
    </source>
</evidence>
<comment type="caution">
    <text evidence="8">The sequence shown here is derived from an EMBL/GenBank/DDBJ whole genome shotgun (WGS) entry which is preliminary data.</text>
</comment>
<sequence length="507" mass="56878">LRLITNMAVDKNSISPDNEQLRLENIPTATKAHDDRIENAQDEDTTFQKLHNLENVDQFGGQIKTDPVEIALVKKLDWYMLPVLWLMYLFNYLDRNAIVNARLNGLETDLGLVGSQYNTCVSILFVGYICGQIPSNMLLNRVRPSWYLGGFCLAWSVVSLLTYLAHDYGSMVACRFILGVTEAPFYPGALYILSMFYTRKEIATRMSIFYTANMLASATSPLIAAGVFDGLDKAKGLAGWRWLFIIQGVLSILVAIMAFFCLPDHPLTTRWLSESERQLASNRIILDTTDRREDTSVWVGLREAVTDWRMWALTLMYNFHLSTASFQNFLPTVISTLGYPRTITLALTCPPYVLAAIITVLVAYSSGRFNERTWHITVCKLIVVVGFVIPLATLNLGARMFGIFLFVGFTFGINNIILGWASATLGQTSEKKAAALAICNTFGNLASVYMPYVWPSSDGPRYVPAWSASIAFSLGTLLLAWALKVALKRQNKKIREESPDQVNFYVY</sequence>
<proteinExistence type="predicted"/>
<feature type="domain" description="Major facilitator superfamily (MFS) profile" evidence="7">
    <location>
        <begin position="80"/>
        <end position="493"/>
    </location>
</feature>
<feature type="transmembrane region" description="Helical" evidence="6">
    <location>
        <begin position="376"/>
        <end position="394"/>
    </location>
</feature>
<keyword evidence="5 6" id="KW-0472">Membrane</keyword>
<evidence type="ECO:0000256" key="5">
    <source>
        <dbReference type="ARBA" id="ARBA00023136"/>
    </source>
</evidence>
<dbReference type="AlphaFoldDB" id="A0A9N9U4F6"/>
<dbReference type="Proteomes" id="UP000754883">
    <property type="component" value="Unassembled WGS sequence"/>
</dbReference>
<dbReference type="GO" id="GO:0022857">
    <property type="term" value="F:transmembrane transporter activity"/>
    <property type="evidence" value="ECO:0007669"/>
    <property type="project" value="InterPro"/>
</dbReference>
<feature type="transmembrane region" description="Helical" evidence="6">
    <location>
        <begin position="145"/>
        <end position="164"/>
    </location>
</feature>
<feature type="non-terminal residue" evidence="8">
    <location>
        <position position="1"/>
    </location>
</feature>
<dbReference type="InterPro" id="IPR036259">
    <property type="entry name" value="MFS_trans_sf"/>
</dbReference>
<organism evidence="8 9">
    <name type="scientific">Clonostachys byssicola</name>
    <dbReference type="NCBI Taxonomy" id="160290"/>
    <lineage>
        <taxon>Eukaryota</taxon>
        <taxon>Fungi</taxon>
        <taxon>Dikarya</taxon>
        <taxon>Ascomycota</taxon>
        <taxon>Pezizomycotina</taxon>
        <taxon>Sordariomycetes</taxon>
        <taxon>Hypocreomycetidae</taxon>
        <taxon>Hypocreales</taxon>
        <taxon>Bionectriaceae</taxon>
        <taxon>Clonostachys</taxon>
    </lineage>
</organism>
<dbReference type="Gene3D" id="1.20.1250.20">
    <property type="entry name" value="MFS general substrate transporter like domains"/>
    <property type="match status" value="2"/>
</dbReference>
<dbReference type="EMBL" id="CABFNO020001247">
    <property type="protein sequence ID" value="CAG9973637.1"/>
    <property type="molecule type" value="Genomic_DNA"/>
</dbReference>
<evidence type="ECO:0000256" key="2">
    <source>
        <dbReference type="ARBA" id="ARBA00022448"/>
    </source>
</evidence>
<protein>
    <recommendedName>
        <fullName evidence="7">Major facilitator superfamily (MFS) profile domain-containing protein</fullName>
    </recommendedName>
</protein>